<protein>
    <submittedName>
        <fullName evidence="1">Uncharacterized protein</fullName>
    </submittedName>
</protein>
<reference evidence="1" key="2">
    <citation type="submission" date="2019-01" db="EMBL/GenBank/DDBJ databases">
        <authorList>
            <consortium name="NCBI Pathogen Detection Project"/>
        </authorList>
    </citation>
    <scope>NUCLEOTIDE SEQUENCE</scope>
    <source>
        <strain evidence="1">R17.2117</strain>
    </source>
</reference>
<gene>
    <name evidence="1" type="ORF">G1478_01935</name>
</gene>
<comment type="caution">
    <text evidence="1">The sequence shown here is derived from an EMBL/GenBank/DDBJ whole genome shotgun (WGS) entry which is preliminary data.</text>
</comment>
<organism evidence="1">
    <name type="scientific">Salmonella enterica</name>
    <name type="common">Salmonella choleraesuis</name>
    <dbReference type="NCBI Taxonomy" id="28901"/>
    <lineage>
        <taxon>Bacteria</taxon>
        <taxon>Pseudomonadati</taxon>
        <taxon>Pseudomonadota</taxon>
        <taxon>Gammaproteobacteria</taxon>
        <taxon>Enterobacterales</taxon>
        <taxon>Enterobacteriaceae</taxon>
        <taxon>Salmonella</taxon>
    </lineage>
</organism>
<sequence>MITEKATFTFYNVRNAGFYRAGASVPEFGSLSETLIDLNCWAAEKVLKETKTFEADEERYPAYLVDSKNVGDDWLLLLWNEVPSNGQRMPSLSEDAVYGADPEVIMNPIRERTIPGFATYFWFIADRNLMATVKLHNKVTAQATLQKYIQCFLKQSSEHAKAEVIELDDGSHELKVTGYMLDVNDDQEERKHYYPRFNANLIKNPGKHEEIRQKANFISKIERVIELDLNRHPDLDLWQKLLDKLHVGAQQGPGVSTKVKYIVSPDVGLADVNQMILDWDNDPSEVNDYGFVFKGEPSKTYWLSNSLSRTQFDVRIERENNEIVNLQSLLVELRAKKDLILRGSGL</sequence>
<reference evidence="1" key="1">
    <citation type="journal article" date="2018" name="Genome Biol.">
        <title>SKESA: strategic k-mer extension for scrupulous assemblies.</title>
        <authorList>
            <person name="Souvorov A."/>
            <person name="Agarwala R."/>
            <person name="Lipman D.J."/>
        </authorList>
    </citation>
    <scope>NUCLEOTIDE SEQUENCE</scope>
    <source>
        <strain evidence="1">R17.2117</strain>
    </source>
</reference>
<dbReference type="AlphaFoldDB" id="A0A723F441"/>
<dbReference type="EMBL" id="DAAQIS010000001">
    <property type="protein sequence ID" value="HAD9485037.1"/>
    <property type="molecule type" value="Genomic_DNA"/>
</dbReference>
<proteinExistence type="predicted"/>
<name>A0A723F441_SALER</name>
<accession>A0A723F441</accession>
<evidence type="ECO:0000313" key="1">
    <source>
        <dbReference type="EMBL" id="HAD9485037.1"/>
    </source>
</evidence>